<dbReference type="InterPro" id="IPR001584">
    <property type="entry name" value="Integrase_cat-core"/>
</dbReference>
<evidence type="ECO:0000313" key="2">
    <source>
        <dbReference type="EMBL" id="CAA2616957.1"/>
    </source>
</evidence>
<dbReference type="GO" id="GO:0003676">
    <property type="term" value="F:nucleic acid binding"/>
    <property type="evidence" value="ECO:0007669"/>
    <property type="project" value="InterPro"/>
</dbReference>
<dbReference type="PANTHER" id="PTHR11439:SF515">
    <property type="entry name" value="GAG-POL POLYPROTEIN"/>
    <property type="match status" value="1"/>
</dbReference>
<dbReference type="AlphaFoldDB" id="A0A7I8IFL9"/>
<dbReference type="InterPro" id="IPR012337">
    <property type="entry name" value="RNaseH-like_sf"/>
</dbReference>
<sequence>MAREELVRGLPAVGPVDQLCEACLAGKQKRSPDLCGPIAPETPNGSKYFLLLVDDRSRYMWVAMLPSKDRAAVAIKEIKARAEGESGLKLGALRTDRGGEFTSHEFAEYCAGEGIHREHTAPYSPQQNGIAKGLPGWFWGEAVATAVYILNRCPTKSVDGMTPFEVWHGKKPAVHHLKVFGCIAYVLNTTPHLKKLEDRGRKMIFIGYEYGSKAYRAYDPTARRVHVTRDVVFDENARDAGSHDDMFTLEYAVGNQVPPELDGAIEVLDDDAPGPEPMSPPSVHYSGGAAPIEDGGEEVEFASPPSVHIDHLDANHDDAPLRFRKIDNIVGLASPRGLASRALIAKELHAVSSDEPVSFVEAEGHPSWRKAMEEEMASIEENRTWSLVDLPHGRRAIGLKWVYKVKRDENGAVAKYKARLVVKGYAQRQGIDYDEVFAPVARLDTVRLLIALAAHEGWEVHHMDVKSAFLNGDLKEEVYVEQPAGFISTGNEHKVFKLKKALYGLHQAPRAWNAKLDETLLSFRFRRSPSEHAIYTRWNGEAQLVVGVYVDDLVIIGASCDDIKHFKKEMADAFKMSDLGLLRYYLGIERDGRVQSCQVPMATRLKLSKMSTEPLVDATAYRSIVGSLRYLVNTRPDLAFAVGYVSRFLEEPRKDHLAAVKQILRYVAGTKSWGLRYERKKEKQVQLTGFSDSDFAGDVDARKSTTGVIFFLANSPITWQSMKQKVVAQSSCEAEYIAAANAACQGVWLARVLAEVHGSAPSVPMLKVDNKSAIALIKNSVLHGHSKHIEVKYHLVRESAEKGQINVEFIRSEEQLGDVLTKPLGKVKFHEFRAKIGLVDVRGKYSKAQEEIVVNGSLARLARLHVFSRNGISFAHFEAHLPRAVRGCLLLTVIPFSPFVAPLFKEGCKRFSMSR</sequence>
<proteinExistence type="predicted"/>
<dbReference type="EMBL" id="CACRZD030000002">
    <property type="protein sequence ID" value="CAA6656628.1"/>
    <property type="molecule type" value="Genomic_DNA"/>
</dbReference>
<dbReference type="InterPro" id="IPR043502">
    <property type="entry name" value="DNA/RNA_pol_sf"/>
</dbReference>
<dbReference type="SUPFAM" id="SSF53098">
    <property type="entry name" value="Ribonuclease H-like"/>
    <property type="match status" value="1"/>
</dbReference>
<accession>A0A7I8IFL9</accession>
<dbReference type="Proteomes" id="UP001189122">
    <property type="component" value="Unassembled WGS sequence"/>
</dbReference>
<keyword evidence="3" id="KW-1185">Reference proteome</keyword>
<feature type="domain" description="Integrase catalytic" evidence="1">
    <location>
        <begin position="11"/>
        <end position="132"/>
    </location>
</feature>
<dbReference type="Pfam" id="PF25597">
    <property type="entry name" value="SH3_retrovirus"/>
    <property type="match status" value="1"/>
</dbReference>
<evidence type="ECO:0000313" key="3">
    <source>
        <dbReference type="Proteomes" id="UP001189122"/>
    </source>
</evidence>
<protein>
    <recommendedName>
        <fullName evidence="1">Integrase catalytic domain-containing protein</fullName>
    </recommendedName>
</protein>
<dbReference type="PROSITE" id="PS50994">
    <property type="entry name" value="INTEGRASE"/>
    <property type="match status" value="1"/>
</dbReference>
<dbReference type="InterPro" id="IPR036397">
    <property type="entry name" value="RNaseH_sf"/>
</dbReference>
<organism evidence="2">
    <name type="scientific">Spirodela intermedia</name>
    <name type="common">Intermediate duckweed</name>
    <dbReference type="NCBI Taxonomy" id="51605"/>
    <lineage>
        <taxon>Eukaryota</taxon>
        <taxon>Viridiplantae</taxon>
        <taxon>Streptophyta</taxon>
        <taxon>Embryophyta</taxon>
        <taxon>Tracheophyta</taxon>
        <taxon>Spermatophyta</taxon>
        <taxon>Magnoliopsida</taxon>
        <taxon>Liliopsida</taxon>
        <taxon>Araceae</taxon>
        <taxon>Lemnoideae</taxon>
        <taxon>Spirodela</taxon>
    </lineage>
</organism>
<dbReference type="Pfam" id="PF07727">
    <property type="entry name" value="RVT_2"/>
    <property type="match status" value="1"/>
</dbReference>
<dbReference type="InterPro" id="IPR013103">
    <property type="entry name" value="RVT_2"/>
</dbReference>
<gene>
    <name evidence="2" type="ORF">SI7747_02003168</name>
</gene>
<dbReference type="Pfam" id="PF00665">
    <property type="entry name" value="rve"/>
    <property type="match status" value="1"/>
</dbReference>
<dbReference type="PANTHER" id="PTHR11439">
    <property type="entry name" value="GAG-POL-RELATED RETROTRANSPOSON"/>
    <property type="match status" value="1"/>
</dbReference>
<dbReference type="Gene3D" id="3.30.420.10">
    <property type="entry name" value="Ribonuclease H-like superfamily/Ribonuclease H"/>
    <property type="match status" value="1"/>
</dbReference>
<reference evidence="2 3" key="1">
    <citation type="submission" date="2019-12" db="EMBL/GenBank/DDBJ databases">
        <authorList>
            <person name="Scholz U."/>
            <person name="Mascher M."/>
            <person name="Fiebig A."/>
        </authorList>
    </citation>
    <scope>NUCLEOTIDE SEQUENCE</scope>
</reference>
<dbReference type="SUPFAM" id="SSF56672">
    <property type="entry name" value="DNA/RNA polymerases"/>
    <property type="match status" value="1"/>
</dbReference>
<dbReference type="CDD" id="cd09272">
    <property type="entry name" value="RNase_HI_RT_Ty1"/>
    <property type="match status" value="1"/>
</dbReference>
<dbReference type="GO" id="GO:0015074">
    <property type="term" value="P:DNA integration"/>
    <property type="evidence" value="ECO:0007669"/>
    <property type="project" value="InterPro"/>
</dbReference>
<evidence type="ECO:0000259" key="1">
    <source>
        <dbReference type="PROSITE" id="PS50994"/>
    </source>
</evidence>
<dbReference type="InterPro" id="IPR057670">
    <property type="entry name" value="SH3_retrovirus"/>
</dbReference>
<dbReference type="EMBL" id="LR743589">
    <property type="protein sequence ID" value="CAA2616957.1"/>
    <property type="molecule type" value="Genomic_DNA"/>
</dbReference>
<name>A0A7I8IFL9_SPIIN</name>